<evidence type="ECO:0000259" key="12">
    <source>
        <dbReference type="PROSITE" id="PS50011"/>
    </source>
</evidence>
<evidence type="ECO:0000256" key="3">
    <source>
        <dbReference type="ARBA" id="ARBA00012513"/>
    </source>
</evidence>
<dbReference type="PROSITE" id="PS00108">
    <property type="entry name" value="PROTEIN_KINASE_ST"/>
    <property type="match status" value="1"/>
</dbReference>
<evidence type="ECO:0000256" key="10">
    <source>
        <dbReference type="ARBA" id="ARBA00023136"/>
    </source>
</evidence>
<dbReference type="InterPro" id="IPR001245">
    <property type="entry name" value="Ser-Thr/Tyr_kinase_cat_dom"/>
</dbReference>
<evidence type="ECO:0000256" key="4">
    <source>
        <dbReference type="ARBA" id="ARBA00022475"/>
    </source>
</evidence>
<keyword evidence="4" id="KW-1003">Cell membrane</keyword>
<dbReference type="Pfam" id="PF07714">
    <property type="entry name" value="PK_Tyr_Ser-Thr"/>
    <property type="match status" value="1"/>
</dbReference>
<gene>
    <name evidence="13" type="ORF">ZEAMMB73_Zm00001d014243</name>
</gene>
<sequence>MGKPAESSSTSWSALFGFGCFSSSHADRSGDGPGKVASAGSRPPAPPAPLLSPDDLSLSLAGSDVLAFTVEELRVATRDFSMSNFVGEGGFGPVYKGRVDERVRPGLRQPQAVAVKLLDLEGSQGHKEWLAEVIFLGQLRHPHLVKLIGYCYQDEHRLLVYEFMARGSLEKHLFKSRAGHSASLPWSTRMRIAIGAAKGLAFLHDAAKPVIYRDFKTSNILLDSDYTAKLSDFGLAKAGPGEDETHVSTRVMGTQGYAAPEYIMTGHLTTKSDVYSFGVVLLELLTGRKALDKNRPPREQSLVEWARPCLRDARRLERVMDRRLPRPTTPTRAAQKAAGIAHQCLSVSPKSRPQMSHVVQALESLLALDDAAVEPFVYTAPPESR</sequence>
<evidence type="ECO:0000256" key="6">
    <source>
        <dbReference type="ARBA" id="ARBA00022679"/>
    </source>
</evidence>
<accession>A0A1D6GR64</accession>
<dbReference type="InterPro" id="IPR011009">
    <property type="entry name" value="Kinase-like_dom_sf"/>
</dbReference>
<evidence type="ECO:0000256" key="1">
    <source>
        <dbReference type="ARBA" id="ARBA00004236"/>
    </source>
</evidence>
<dbReference type="GO" id="GO:0005524">
    <property type="term" value="F:ATP binding"/>
    <property type="evidence" value="ECO:0007669"/>
    <property type="project" value="UniProtKB-KW"/>
</dbReference>
<dbReference type="STRING" id="4577.A0A1D6GR64"/>
<name>A0A1D6GR64_MAIZE</name>
<dbReference type="InterPro" id="IPR050823">
    <property type="entry name" value="Plant_Ser_Thr_Prot_Kinase"/>
</dbReference>
<reference evidence="13" key="1">
    <citation type="submission" date="2015-12" db="EMBL/GenBank/DDBJ databases">
        <title>Update maize B73 reference genome by single molecule sequencing technologies.</title>
        <authorList>
            <consortium name="Maize Genome Sequencing Project"/>
            <person name="Ware D."/>
        </authorList>
    </citation>
    <scope>NUCLEOTIDE SEQUENCE</scope>
    <source>
        <tissue evidence="13">Seedling</tissue>
    </source>
</reference>
<evidence type="ECO:0000256" key="8">
    <source>
        <dbReference type="ARBA" id="ARBA00022777"/>
    </source>
</evidence>
<evidence type="ECO:0000256" key="7">
    <source>
        <dbReference type="ARBA" id="ARBA00022741"/>
    </source>
</evidence>
<dbReference type="EMBL" id="CM000781">
    <property type="protein sequence ID" value="AQK65602.1"/>
    <property type="molecule type" value="Genomic_DNA"/>
</dbReference>
<evidence type="ECO:0000256" key="11">
    <source>
        <dbReference type="ARBA" id="ARBA00054261"/>
    </source>
</evidence>
<dbReference type="GO" id="GO:0004674">
    <property type="term" value="F:protein serine/threonine kinase activity"/>
    <property type="evidence" value="ECO:0007669"/>
    <property type="project" value="UniProtKB-KW"/>
</dbReference>
<keyword evidence="8 13" id="KW-0418">Kinase</keyword>
<comment type="similarity">
    <text evidence="2">Belongs to the protein kinase superfamily. Ser/Thr protein kinase family.</text>
</comment>
<keyword evidence="9" id="KW-0067">ATP-binding</keyword>
<dbReference type="Gene3D" id="3.30.200.20">
    <property type="entry name" value="Phosphorylase Kinase, domain 1"/>
    <property type="match status" value="1"/>
</dbReference>
<evidence type="ECO:0000256" key="2">
    <source>
        <dbReference type="ARBA" id="ARBA00008684"/>
    </source>
</evidence>
<evidence type="ECO:0000313" key="13">
    <source>
        <dbReference type="EMBL" id="AQK65602.1"/>
    </source>
</evidence>
<dbReference type="EC" id="2.7.11.1" evidence="3"/>
<dbReference type="Gene3D" id="1.10.510.10">
    <property type="entry name" value="Transferase(Phosphotransferase) domain 1"/>
    <property type="match status" value="1"/>
</dbReference>
<evidence type="ECO:0000256" key="9">
    <source>
        <dbReference type="ARBA" id="ARBA00022840"/>
    </source>
</evidence>
<dbReference type="FunFam" id="1.10.510.10:FF:000032">
    <property type="entry name" value="Serine/threonine-protein kinase PBS1"/>
    <property type="match status" value="1"/>
</dbReference>
<dbReference type="GO" id="GO:0005886">
    <property type="term" value="C:plasma membrane"/>
    <property type="evidence" value="ECO:0007669"/>
    <property type="project" value="UniProtKB-SubCell"/>
</dbReference>
<dbReference type="PANTHER" id="PTHR45621">
    <property type="entry name" value="OS01G0588500 PROTEIN-RELATED"/>
    <property type="match status" value="1"/>
</dbReference>
<evidence type="ECO:0000256" key="5">
    <source>
        <dbReference type="ARBA" id="ARBA00022527"/>
    </source>
</evidence>
<dbReference type="CDD" id="cd14066">
    <property type="entry name" value="STKc_IRAK"/>
    <property type="match status" value="1"/>
</dbReference>
<keyword evidence="6" id="KW-0808">Transferase</keyword>
<keyword evidence="5" id="KW-0723">Serine/threonine-protein kinase</keyword>
<feature type="domain" description="Protein kinase" evidence="12">
    <location>
        <begin position="80"/>
        <end position="377"/>
    </location>
</feature>
<keyword evidence="10" id="KW-0472">Membrane</keyword>
<dbReference type="SMR" id="A0A1D6GR64"/>
<dbReference type="ExpressionAtlas" id="A0A1D6GR64">
    <property type="expression patterns" value="baseline and differential"/>
</dbReference>
<dbReference type="PROSITE" id="PS50011">
    <property type="entry name" value="PROTEIN_KINASE_DOM"/>
    <property type="match status" value="1"/>
</dbReference>
<dbReference type="OMA" id="CWEEEQR"/>
<proteinExistence type="inferred from homology"/>
<protein>
    <recommendedName>
        <fullName evidence="3">non-specific serine/threonine protein kinase</fullName>
        <ecNumber evidence="3">2.7.11.1</ecNumber>
    </recommendedName>
</protein>
<dbReference type="PROSITE" id="PS51257">
    <property type="entry name" value="PROKAR_LIPOPROTEIN"/>
    <property type="match status" value="1"/>
</dbReference>
<comment type="subcellular location">
    <subcellularLocation>
        <location evidence="1">Cell membrane</location>
    </subcellularLocation>
</comment>
<dbReference type="InterPro" id="IPR000719">
    <property type="entry name" value="Prot_kinase_dom"/>
</dbReference>
<dbReference type="FunFam" id="3.30.200.20:FF:000228">
    <property type="entry name" value="Serine/threonine-protein kinase BIK1"/>
    <property type="match status" value="1"/>
</dbReference>
<comment type="function">
    <text evidence="11">May be involved in plant defense signaling.</text>
</comment>
<dbReference type="AlphaFoldDB" id="A0A1D6GR64"/>
<dbReference type="InterPro" id="IPR008271">
    <property type="entry name" value="Ser/Thr_kinase_AS"/>
</dbReference>
<dbReference type="SUPFAM" id="SSF56112">
    <property type="entry name" value="Protein kinase-like (PK-like)"/>
    <property type="match status" value="1"/>
</dbReference>
<organism evidence="13">
    <name type="scientific">Zea mays</name>
    <name type="common">Maize</name>
    <dbReference type="NCBI Taxonomy" id="4577"/>
    <lineage>
        <taxon>Eukaryota</taxon>
        <taxon>Viridiplantae</taxon>
        <taxon>Streptophyta</taxon>
        <taxon>Embryophyta</taxon>
        <taxon>Tracheophyta</taxon>
        <taxon>Spermatophyta</taxon>
        <taxon>Magnoliopsida</taxon>
        <taxon>Liliopsida</taxon>
        <taxon>Poales</taxon>
        <taxon>Poaceae</taxon>
        <taxon>PACMAD clade</taxon>
        <taxon>Panicoideae</taxon>
        <taxon>Andropogonodae</taxon>
        <taxon>Andropogoneae</taxon>
        <taxon>Tripsacinae</taxon>
        <taxon>Zea</taxon>
    </lineage>
</organism>
<keyword evidence="7" id="KW-0547">Nucleotide-binding</keyword>